<proteinExistence type="predicted"/>
<dbReference type="InterPro" id="IPR014729">
    <property type="entry name" value="Rossmann-like_a/b/a_fold"/>
</dbReference>
<dbReference type="Proteomes" id="UP000536624">
    <property type="component" value="Unassembled WGS sequence"/>
</dbReference>
<feature type="domain" description="tRNA synthetases class I catalytic" evidence="5">
    <location>
        <begin position="2"/>
        <end position="83"/>
    </location>
</feature>
<dbReference type="GO" id="GO:0005524">
    <property type="term" value="F:ATP binding"/>
    <property type="evidence" value="ECO:0007669"/>
    <property type="project" value="UniProtKB-KW"/>
</dbReference>
<dbReference type="AlphaFoldDB" id="A0A7X5X2L8"/>
<dbReference type="Pfam" id="PF01406">
    <property type="entry name" value="tRNA-synt_1e"/>
    <property type="match status" value="1"/>
</dbReference>
<comment type="caution">
    <text evidence="6">The sequence shown here is derived from an EMBL/GenBank/DDBJ whole genome shotgun (WGS) entry which is preliminary data.</text>
</comment>
<dbReference type="EMBL" id="JAALLH010000001">
    <property type="protein sequence ID" value="NIY65505.1"/>
    <property type="molecule type" value="Genomic_DNA"/>
</dbReference>
<reference evidence="6 7" key="1">
    <citation type="submission" date="2020-02" db="EMBL/GenBank/DDBJ databases">
        <title>Streptomyces malaysiensis DSM14702 (JHCC583434, PFL_A843) Genome sequencing and assembly.</title>
        <authorList>
            <person name="Samborskyy M."/>
        </authorList>
    </citation>
    <scope>NUCLEOTIDE SEQUENCE [LARGE SCALE GENOMIC DNA]</scope>
    <source>
        <strain evidence="6 7">DSM 14702</strain>
    </source>
</reference>
<evidence type="ECO:0000256" key="4">
    <source>
        <dbReference type="ARBA" id="ARBA00022840"/>
    </source>
</evidence>
<sequence length="84" mass="9512">MHAYGITRYGSAHLEHAFTFLTYDLLQRRLEDLGACVRMVRNVADVDEPIYVKTKQLGAHCLDLARTESAEFAPVMQALNSQRS</sequence>
<evidence type="ECO:0000256" key="1">
    <source>
        <dbReference type="ARBA" id="ARBA00011245"/>
    </source>
</evidence>
<gene>
    <name evidence="6" type="ORF">SMALB_3502</name>
</gene>
<dbReference type="GO" id="GO:0035446">
    <property type="term" value="F:cysteine-glucosaminylinositol ligase activity"/>
    <property type="evidence" value="ECO:0007669"/>
    <property type="project" value="UniProtKB-EC"/>
</dbReference>
<dbReference type="InterPro" id="IPR032678">
    <property type="entry name" value="tRNA-synt_1_cat_dom"/>
</dbReference>
<dbReference type="GO" id="GO:0004817">
    <property type="term" value="F:cysteine-tRNA ligase activity"/>
    <property type="evidence" value="ECO:0007669"/>
    <property type="project" value="TreeGrafter"/>
</dbReference>
<accession>A0A7X5X2L8</accession>
<dbReference type="GO" id="GO:0005737">
    <property type="term" value="C:cytoplasm"/>
    <property type="evidence" value="ECO:0007669"/>
    <property type="project" value="TreeGrafter"/>
</dbReference>
<dbReference type="PANTHER" id="PTHR10890">
    <property type="entry name" value="CYSTEINYL-TRNA SYNTHETASE"/>
    <property type="match status" value="1"/>
</dbReference>
<evidence type="ECO:0000313" key="6">
    <source>
        <dbReference type="EMBL" id="NIY65505.1"/>
    </source>
</evidence>
<evidence type="ECO:0000259" key="5">
    <source>
        <dbReference type="Pfam" id="PF01406"/>
    </source>
</evidence>
<name>A0A7X5X2L8_STRMQ</name>
<keyword evidence="4" id="KW-0067">ATP-binding</keyword>
<protein>
    <submittedName>
        <fullName evidence="6">Cysteinyl-tRNA synthetase, MshC</fullName>
        <ecNumber evidence="6">6.3.1.13</ecNumber>
    </submittedName>
</protein>
<dbReference type="GO" id="GO:0006423">
    <property type="term" value="P:cysteinyl-tRNA aminoacylation"/>
    <property type="evidence" value="ECO:0007669"/>
    <property type="project" value="TreeGrafter"/>
</dbReference>
<dbReference type="InterPro" id="IPR024909">
    <property type="entry name" value="Cys-tRNA/MSH_ligase"/>
</dbReference>
<keyword evidence="6" id="KW-0030">Aminoacyl-tRNA synthetase</keyword>
<evidence type="ECO:0000256" key="2">
    <source>
        <dbReference type="ARBA" id="ARBA00022598"/>
    </source>
</evidence>
<dbReference type="SUPFAM" id="SSF52374">
    <property type="entry name" value="Nucleotidylyl transferase"/>
    <property type="match status" value="1"/>
</dbReference>
<keyword evidence="2 6" id="KW-0436">Ligase</keyword>
<dbReference type="Gene3D" id="3.40.50.620">
    <property type="entry name" value="HUPs"/>
    <property type="match status" value="1"/>
</dbReference>
<keyword evidence="3" id="KW-0547">Nucleotide-binding</keyword>
<dbReference type="PANTHER" id="PTHR10890:SF3">
    <property type="entry name" value="CYSTEINE--TRNA LIGASE, CYTOPLASMIC"/>
    <property type="match status" value="1"/>
</dbReference>
<comment type="subunit">
    <text evidence="1">Monomer.</text>
</comment>
<evidence type="ECO:0000313" key="7">
    <source>
        <dbReference type="Proteomes" id="UP000536624"/>
    </source>
</evidence>
<evidence type="ECO:0000256" key="3">
    <source>
        <dbReference type="ARBA" id="ARBA00022741"/>
    </source>
</evidence>
<organism evidence="6 7">
    <name type="scientific">Streptomyces malaysiensis</name>
    <dbReference type="NCBI Taxonomy" id="92644"/>
    <lineage>
        <taxon>Bacteria</taxon>
        <taxon>Bacillati</taxon>
        <taxon>Actinomycetota</taxon>
        <taxon>Actinomycetes</taxon>
        <taxon>Kitasatosporales</taxon>
        <taxon>Streptomycetaceae</taxon>
        <taxon>Streptomyces</taxon>
        <taxon>Streptomyces violaceusniger group</taxon>
    </lineage>
</organism>
<dbReference type="EC" id="6.3.1.13" evidence="6"/>